<feature type="transmembrane region" description="Helical" evidence="1">
    <location>
        <begin position="12"/>
        <end position="35"/>
    </location>
</feature>
<dbReference type="InterPro" id="IPR021749">
    <property type="entry name" value="ComGE"/>
</dbReference>
<gene>
    <name evidence="2" type="primary">comGE</name>
    <name evidence="3" type="ORF">A9Y57_02063</name>
    <name evidence="2" type="ORF">P7G31_06590</name>
</gene>
<keyword evidence="1" id="KW-0472">Membrane</keyword>
<name>A0A1S1ZM41_9STRE</name>
<sequence length="99" mass="11251">MVLIKKQKIKGYILFESLLALGILVYIVLVILGAIEQYQQLHNRYIQEEEALNAAISAIQTQKDSLAINNVEIIVHSTAKEMRVNDKSKELFHVTKISD</sequence>
<keyword evidence="1" id="KW-0812">Transmembrane</keyword>
<dbReference type="EMBL" id="NSGR01000010">
    <property type="protein sequence ID" value="PCH10773.1"/>
    <property type="molecule type" value="Genomic_DNA"/>
</dbReference>
<dbReference type="NCBIfam" id="NF041013">
    <property type="entry name" value="T4P_ComGE"/>
    <property type="match status" value="1"/>
</dbReference>
<dbReference type="AlphaFoldDB" id="A0A1S1ZM41"/>
<reference evidence="3 4" key="1">
    <citation type="submission" date="2016-06" db="EMBL/GenBank/DDBJ databases">
        <authorList>
            <person name="Haines A.N."/>
            <person name="Council K.R."/>
        </authorList>
    </citation>
    <scope>NUCLEOTIDE SEQUENCE [LARGE SCALE GENOMIC DNA]</scope>
    <source>
        <strain evidence="3 4">SP158-29</strain>
    </source>
</reference>
<dbReference type="Proteomes" id="UP000217465">
    <property type="component" value="Unassembled WGS sequence"/>
</dbReference>
<dbReference type="OrthoDB" id="2223452at2"/>
<dbReference type="InterPro" id="IPR053468">
    <property type="entry name" value="ComGE-like"/>
</dbReference>
<dbReference type="Proteomes" id="UP001180515">
    <property type="component" value="Unassembled WGS sequence"/>
</dbReference>
<evidence type="ECO:0000313" key="3">
    <source>
        <dbReference type="EMBL" id="PCH10773.1"/>
    </source>
</evidence>
<evidence type="ECO:0000313" key="2">
    <source>
        <dbReference type="EMBL" id="MDT2731912.1"/>
    </source>
</evidence>
<comment type="caution">
    <text evidence="3">The sequence shown here is derived from an EMBL/GenBank/DDBJ whole genome shotgun (WGS) entry which is preliminary data.</text>
</comment>
<dbReference type="Pfam" id="PF11773">
    <property type="entry name" value="ComGE"/>
    <property type="match status" value="1"/>
</dbReference>
<dbReference type="GeneID" id="61421481"/>
<evidence type="ECO:0000256" key="1">
    <source>
        <dbReference type="SAM" id="Phobius"/>
    </source>
</evidence>
<dbReference type="EMBL" id="JARQAG010000008">
    <property type="protein sequence ID" value="MDT2731912.1"/>
    <property type="molecule type" value="Genomic_DNA"/>
</dbReference>
<organism evidence="3 4">
    <name type="scientific">Streptococcus parauberis</name>
    <dbReference type="NCBI Taxonomy" id="1348"/>
    <lineage>
        <taxon>Bacteria</taxon>
        <taxon>Bacillati</taxon>
        <taxon>Bacillota</taxon>
        <taxon>Bacilli</taxon>
        <taxon>Lactobacillales</taxon>
        <taxon>Streptococcaceae</taxon>
        <taxon>Streptococcus</taxon>
    </lineage>
</organism>
<protein>
    <submittedName>
        <fullName evidence="2">Competence type IV pilus minor pilin ComGE</fullName>
    </submittedName>
    <submittedName>
        <fullName evidence="3">Type II secretory pathway pseudopilin</fullName>
    </submittedName>
</protein>
<reference evidence="2" key="2">
    <citation type="submission" date="2023-03" db="EMBL/GenBank/DDBJ databases">
        <authorList>
            <person name="Shen W."/>
            <person name="Cai J."/>
        </authorList>
    </citation>
    <scope>NUCLEOTIDE SEQUENCE</scope>
    <source>
        <strain evidence="2">P82-2</strain>
    </source>
</reference>
<accession>A0A1S1ZM41</accession>
<proteinExistence type="predicted"/>
<dbReference type="RefSeq" id="WP_003104125.1">
    <property type="nucleotide sequence ID" value="NZ_CBCPIC010000010.1"/>
</dbReference>
<evidence type="ECO:0000313" key="4">
    <source>
        <dbReference type="Proteomes" id="UP000217465"/>
    </source>
</evidence>
<keyword evidence="1" id="KW-1133">Transmembrane helix</keyword>